<dbReference type="AlphaFoldDB" id="A0A4U6D6K7"/>
<keyword evidence="5 8" id="KW-0732">Signal</keyword>
<keyword evidence="12" id="KW-1185">Reference proteome</keyword>
<evidence type="ECO:0000256" key="7">
    <source>
        <dbReference type="ARBA" id="ARBA00023237"/>
    </source>
</evidence>
<evidence type="ECO:0000259" key="9">
    <source>
        <dbReference type="Pfam" id="PF07715"/>
    </source>
</evidence>
<protein>
    <submittedName>
        <fullName evidence="11">TonB-dependent receptor</fullName>
    </submittedName>
</protein>
<evidence type="ECO:0000256" key="3">
    <source>
        <dbReference type="ARBA" id="ARBA00022452"/>
    </source>
</evidence>
<evidence type="ECO:0000313" key="11">
    <source>
        <dbReference type="EMBL" id="TKT92346.1"/>
    </source>
</evidence>
<dbReference type="OrthoDB" id="905812at2"/>
<dbReference type="GO" id="GO:0044718">
    <property type="term" value="P:siderophore transmembrane transport"/>
    <property type="evidence" value="ECO:0007669"/>
    <property type="project" value="TreeGrafter"/>
</dbReference>
<dbReference type="InterPro" id="IPR041700">
    <property type="entry name" value="OMP_b-brl_3"/>
</dbReference>
<evidence type="ECO:0000256" key="8">
    <source>
        <dbReference type="SAM" id="SignalP"/>
    </source>
</evidence>
<dbReference type="Pfam" id="PF07715">
    <property type="entry name" value="Plug"/>
    <property type="match status" value="1"/>
</dbReference>
<keyword evidence="2" id="KW-0813">Transport</keyword>
<keyword evidence="7" id="KW-0998">Cell outer membrane</keyword>
<dbReference type="InterPro" id="IPR037066">
    <property type="entry name" value="Plug_dom_sf"/>
</dbReference>
<proteinExistence type="predicted"/>
<dbReference type="InterPro" id="IPR039426">
    <property type="entry name" value="TonB-dep_rcpt-like"/>
</dbReference>
<dbReference type="Proteomes" id="UP000304900">
    <property type="component" value="Unassembled WGS sequence"/>
</dbReference>
<dbReference type="Gene3D" id="2.40.170.20">
    <property type="entry name" value="TonB-dependent receptor, beta-barrel domain"/>
    <property type="match status" value="1"/>
</dbReference>
<evidence type="ECO:0000256" key="4">
    <source>
        <dbReference type="ARBA" id="ARBA00022692"/>
    </source>
</evidence>
<evidence type="ECO:0000256" key="6">
    <source>
        <dbReference type="ARBA" id="ARBA00023136"/>
    </source>
</evidence>
<evidence type="ECO:0000313" key="12">
    <source>
        <dbReference type="Proteomes" id="UP000304900"/>
    </source>
</evidence>
<dbReference type="InterPro" id="IPR012910">
    <property type="entry name" value="Plug_dom"/>
</dbReference>
<dbReference type="Gene3D" id="2.170.130.10">
    <property type="entry name" value="TonB-dependent receptor, plug domain"/>
    <property type="match status" value="1"/>
</dbReference>
<dbReference type="GO" id="GO:0009279">
    <property type="term" value="C:cell outer membrane"/>
    <property type="evidence" value="ECO:0007669"/>
    <property type="project" value="UniProtKB-SubCell"/>
</dbReference>
<dbReference type="SUPFAM" id="SSF56935">
    <property type="entry name" value="Porins"/>
    <property type="match status" value="1"/>
</dbReference>
<dbReference type="Pfam" id="PF14905">
    <property type="entry name" value="OMP_b-brl_3"/>
    <property type="match status" value="1"/>
</dbReference>
<keyword evidence="4" id="KW-0812">Transmembrane</keyword>
<keyword evidence="3" id="KW-1134">Transmembrane beta strand</keyword>
<evidence type="ECO:0000256" key="2">
    <source>
        <dbReference type="ARBA" id="ARBA00022448"/>
    </source>
</evidence>
<comment type="caution">
    <text evidence="11">The sequence shown here is derived from an EMBL/GenBank/DDBJ whole genome shotgun (WGS) entry which is preliminary data.</text>
</comment>
<organism evidence="11 12">
    <name type="scientific">Dyadobacter frigoris</name>
    <dbReference type="NCBI Taxonomy" id="2576211"/>
    <lineage>
        <taxon>Bacteria</taxon>
        <taxon>Pseudomonadati</taxon>
        <taxon>Bacteroidota</taxon>
        <taxon>Cytophagia</taxon>
        <taxon>Cytophagales</taxon>
        <taxon>Spirosomataceae</taxon>
        <taxon>Dyadobacter</taxon>
    </lineage>
</organism>
<name>A0A4U6D6K7_9BACT</name>
<dbReference type="Gene3D" id="2.60.40.1120">
    <property type="entry name" value="Carboxypeptidase-like, regulatory domain"/>
    <property type="match status" value="1"/>
</dbReference>
<evidence type="ECO:0000259" key="10">
    <source>
        <dbReference type="Pfam" id="PF14905"/>
    </source>
</evidence>
<accession>A0A4U6D6K7</accession>
<reference evidence="11 12" key="1">
    <citation type="submission" date="2019-05" db="EMBL/GenBank/DDBJ databases">
        <title>Dyadobacter AR-3-8 sp. nov., isolated from arctic soil.</title>
        <authorList>
            <person name="Chaudhary D.K."/>
        </authorList>
    </citation>
    <scope>NUCLEOTIDE SEQUENCE [LARGE SCALE GENOMIC DNA]</scope>
    <source>
        <strain evidence="11 12">AR-3-8</strain>
    </source>
</reference>
<dbReference type="SUPFAM" id="SSF49464">
    <property type="entry name" value="Carboxypeptidase regulatory domain-like"/>
    <property type="match status" value="1"/>
</dbReference>
<dbReference type="PANTHER" id="PTHR30069:SF29">
    <property type="entry name" value="HEMOGLOBIN AND HEMOGLOBIN-HAPTOGLOBIN-BINDING PROTEIN 1-RELATED"/>
    <property type="match status" value="1"/>
</dbReference>
<dbReference type="InterPro" id="IPR036942">
    <property type="entry name" value="Beta-barrel_TonB_sf"/>
</dbReference>
<feature type="domain" description="Outer membrane protein beta-barrel" evidence="10">
    <location>
        <begin position="392"/>
        <end position="790"/>
    </location>
</feature>
<sequence length="815" mass="91059">MKIKKLTQKLLLAALGILWVCTTIFAQVSDKNYTISGFVSDSTSQKKLDFITVNLLSDKGIPFKADYTKIDGSFTFSTLQPKKYSVLLVGVGYKNKTIVVDLTDSTKLKTDLGVLLLIPQTIGLKEVTVTATKQIVKQEVDRISYDLQADPESKVFSVLDMMRKVPMLSLDADNNILMKGNSDFKILINGKPSSMVERNYKEILRTMPASSIERIEVITTPPAKYDAEGLAGIINIITNKKIDNGYNGSLNVNERFPNGGPGFGGSFSAKIGKLGMSALGGASIYKSPQIINSTSRNTFGAENTILEQNGTAESKNKSGYLGYEISYEIDSLNLVSGQFNINGSNSSGENGQRSLLTATETVLQKYLLANTTGTKGSGMDAALNYQKGFKADKNRLLTLSYRYFSYTNNQNSNIDITERTNYDQPDYKQINDQQFSEQTFQADYIHPLKKLSIEAGLKAILRNNQSDFQNLFENNETGLYEVQPGLSNKFRNEQNVFGAYNTYQYNLKKWTIKAGARVEQTVINANFISNESKLSTHYFNVIPSLSVSRKLSGNNAINLGYTQRIQRPGIYQLNPFVDKSNPNFEKTGNPDLKPALVNDIQIGYNWSKKLSINFGLGFTFFKNLIFPVAVYDSTTNITRTSYGNTGQAKLPQGNLNINYPITKKWNFSMNVRAAYGMVRGIVNGILIKNEGLMYNFSASTGYRFEKSWRINASLNANGRGINLQGATNRFLSSSFSINKDFYQDKLSFSASVGNPFKKYRRNINDSFGPDFTQSNIRRDYFRAFNFSVNYKFGKLKDAIRKNKRGIRNDDVQSGS</sequence>
<feature type="signal peptide" evidence="8">
    <location>
        <begin position="1"/>
        <end position="26"/>
    </location>
</feature>
<feature type="domain" description="TonB-dependent receptor plug" evidence="9">
    <location>
        <begin position="154"/>
        <end position="233"/>
    </location>
</feature>
<evidence type="ECO:0000256" key="1">
    <source>
        <dbReference type="ARBA" id="ARBA00004571"/>
    </source>
</evidence>
<keyword evidence="6" id="KW-0472">Membrane</keyword>
<feature type="chain" id="PRO_5020819407" evidence="8">
    <location>
        <begin position="27"/>
        <end position="815"/>
    </location>
</feature>
<gene>
    <name evidence="11" type="ORF">FDK13_10245</name>
</gene>
<keyword evidence="11" id="KW-0675">Receptor</keyword>
<dbReference type="PANTHER" id="PTHR30069">
    <property type="entry name" value="TONB-DEPENDENT OUTER MEMBRANE RECEPTOR"/>
    <property type="match status" value="1"/>
</dbReference>
<comment type="subcellular location">
    <subcellularLocation>
        <location evidence="1">Cell outer membrane</location>
        <topology evidence="1">Multi-pass membrane protein</topology>
    </subcellularLocation>
</comment>
<dbReference type="GO" id="GO:0015344">
    <property type="term" value="F:siderophore uptake transmembrane transporter activity"/>
    <property type="evidence" value="ECO:0007669"/>
    <property type="project" value="TreeGrafter"/>
</dbReference>
<evidence type="ECO:0000256" key="5">
    <source>
        <dbReference type="ARBA" id="ARBA00022729"/>
    </source>
</evidence>
<dbReference type="InterPro" id="IPR008969">
    <property type="entry name" value="CarboxyPept-like_regulatory"/>
</dbReference>
<dbReference type="EMBL" id="SZVO01000004">
    <property type="protein sequence ID" value="TKT92346.1"/>
    <property type="molecule type" value="Genomic_DNA"/>
</dbReference>
<dbReference type="RefSeq" id="WP_137339891.1">
    <property type="nucleotide sequence ID" value="NZ_SZVO01000004.1"/>
</dbReference>